<evidence type="ECO:0000313" key="1">
    <source>
        <dbReference type="EMBL" id="MFC5054425.1"/>
    </source>
</evidence>
<sequence length="77" mass="8318">MSYPYPVTHPSIDVVLAEHAAHEAKRQRFLETAAAIVAAAPPSVDDTLLGLTLPFPGPKGARAFLKRVDQVLREAAR</sequence>
<gene>
    <name evidence="1" type="ORF">ACFPFM_11740</name>
</gene>
<proteinExistence type="predicted"/>
<dbReference type="EMBL" id="JBHSJB010000011">
    <property type="protein sequence ID" value="MFC5054425.1"/>
    <property type="molecule type" value="Genomic_DNA"/>
</dbReference>
<protein>
    <submittedName>
        <fullName evidence="1">Uncharacterized protein</fullName>
    </submittedName>
</protein>
<evidence type="ECO:0000313" key="2">
    <source>
        <dbReference type="Proteomes" id="UP001595833"/>
    </source>
</evidence>
<keyword evidence="2" id="KW-1185">Reference proteome</keyword>
<organism evidence="1 2">
    <name type="scientific">Saccharothrix xinjiangensis</name>
    <dbReference type="NCBI Taxonomy" id="204798"/>
    <lineage>
        <taxon>Bacteria</taxon>
        <taxon>Bacillati</taxon>
        <taxon>Actinomycetota</taxon>
        <taxon>Actinomycetes</taxon>
        <taxon>Pseudonocardiales</taxon>
        <taxon>Pseudonocardiaceae</taxon>
        <taxon>Saccharothrix</taxon>
    </lineage>
</organism>
<dbReference type="RefSeq" id="WP_380646251.1">
    <property type="nucleotide sequence ID" value="NZ_JBHSJB010000011.1"/>
</dbReference>
<name>A0ABV9XVL4_9PSEU</name>
<accession>A0ABV9XVL4</accession>
<dbReference type="Proteomes" id="UP001595833">
    <property type="component" value="Unassembled WGS sequence"/>
</dbReference>
<comment type="caution">
    <text evidence="1">The sequence shown here is derived from an EMBL/GenBank/DDBJ whole genome shotgun (WGS) entry which is preliminary data.</text>
</comment>
<reference evidence="2" key="1">
    <citation type="journal article" date="2019" name="Int. J. Syst. Evol. Microbiol.">
        <title>The Global Catalogue of Microorganisms (GCM) 10K type strain sequencing project: providing services to taxonomists for standard genome sequencing and annotation.</title>
        <authorList>
            <consortium name="The Broad Institute Genomics Platform"/>
            <consortium name="The Broad Institute Genome Sequencing Center for Infectious Disease"/>
            <person name="Wu L."/>
            <person name="Ma J."/>
        </authorList>
    </citation>
    <scope>NUCLEOTIDE SEQUENCE [LARGE SCALE GENOMIC DNA]</scope>
    <source>
        <strain evidence="2">KCTC 12848</strain>
    </source>
</reference>